<organism evidence="2 3">
    <name type="scientific">Rhodovulum iodosum</name>
    <dbReference type="NCBI Taxonomy" id="68291"/>
    <lineage>
        <taxon>Bacteria</taxon>
        <taxon>Pseudomonadati</taxon>
        <taxon>Pseudomonadota</taxon>
        <taxon>Alphaproteobacteria</taxon>
        <taxon>Rhodobacterales</taxon>
        <taxon>Paracoccaceae</taxon>
        <taxon>Rhodovulum</taxon>
    </lineage>
</organism>
<reference evidence="2 3" key="1">
    <citation type="submission" date="2024-06" db="EMBL/GenBank/DDBJ databases">
        <title>Genome of Rhodovulum iodosum, a marine photoferrotroph.</title>
        <authorList>
            <person name="Bianchini G."/>
            <person name="Nikeleit V."/>
            <person name="Kappler A."/>
            <person name="Bryce C."/>
            <person name="Sanchez-Baracaldo P."/>
        </authorList>
    </citation>
    <scope>NUCLEOTIDE SEQUENCE [LARGE SCALE GENOMIC DNA]</scope>
    <source>
        <strain evidence="2 3">UT/N1</strain>
    </source>
</reference>
<name>A0ABV3XPI6_9RHOB</name>
<protein>
    <recommendedName>
        <fullName evidence="4">Secreted protein</fullName>
    </recommendedName>
</protein>
<gene>
    <name evidence="2" type="ORF">Ga0609869_000583</name>
</gene>
<keyword evidence="1" id="KW-0732">Signal</keyword>
<evidence type="ECO:0000256" key="1">
    <source>
        <dbReference type="SAM" id="SignalP"/>
    </source>
</evidence>
<feature type="chain" id="PRO_5046318716" description="Secreted protein" evidence="1">
    <location>
        <begin position="23"/>
        <end position="99"/>
    </location>
</feature>
<sequence length="99" mass="10175">MIVSRHALAGALSLLCAGPALAVDTIPHDPNSIPAPSYSGAVACPAGLHPVQTCCGVACDGPAPGRYYVVDGLDQVPADYSGRVYVLTPYDSGYQDLGW</sequence>
<keyword evidence="3" id="KW-1185">Reference proteome</keyword>
<dbReference type="Proteomes" id="UP001560019">
    <property type="component" value="Unassembled WGS sequence"/>
</dbReference>
<accession>A0ABV3XPI6</accession>
<feature type="signal peptide" evidence="1">
    <location>
        <begin position="1"/>
        <end position="22"/>
    </location>
</feature>
<proteinExistence type="predicted"/>
<comment type="caution">
    <text evidence="2">The sequence shown here is derived from an EMBL/GenBank/DDBJ whole genome shotgun (WGS) entry which is preliminary data.</text>
</comment>
<evidence type="ECO:0000313" key="3">
    <source>
        <dbReference type="Proteomes" id="UP001560019"/>
    </source>
</evidence>
<evidence type="ECO:0000313" key="2">
    <source>
        <dbReference type="EMBL" id="MEX5727230.1"/>
    </source>
</evidence>
<evidence type="ECO:0008006" key="4">
    <source>
        <dbReference type="Google" id="ProtNLM"/>
    </source>
</evidence>
<dbReference type="EMBL" id="JBEHHI010000001">
    <property type="protein sequence ID" value="MEX5727230.1"/>
    <property type="molecule type" value="Genomic_DNA"/>
</dbReference>
<dbReference type="RefSeq" id="WP_125407949.1">
    <property type="nucleotide sequence ID" value="NZ_JBEHHI010000001.1"/>
</dbReference>